<dbReference type="Pfam" id="PF03653">
    <property type="entry name" value="UPF0093"/>
    <property type="match status" value="1"/>
</dbReference>
<evidence type="ECO:0000256" key="7">
    <source>
        <dbReference type="ARBA" id="ARBA00022692"/>
    </source>
</evidence>
<comment type="similarity">
    <text evidence="3 14 15">Belongs to the HemJ family.</text>
</comment>
<dbReference type="GO" id="GO:0070818">
    <property type="term" value="F:protoporphyrinogen oxidase activity"/>
    <property type="evidence" value="ECO:0007669"/>
    <property type="project" value="UniProtKB-UniRule"/>
</dbReference>
<evidence type="ECO:0000256" key="4">
    <source>
        <dbReference type="ARBA" id="ARBA00017504"/>
    </source>
</evidence>
<organism evidence="16 17">
    <name type="scientific">Falsiroseomonas bella</name>
    <dbReference type="NCBI Taxonomy" id="2184016"/>
    <lineage>
        <taxon>Bacteria</taxon>
        <taxon>Pseudomonadati</taxon>
        <taxon>Pseudomonadota</taxon>
        <taxon>Alphaproteobacteria</taxon>
        <taxon>Acetobacterales</taxon>
        <taxon>Roseomonadaceae</taxon>
        <taxon>Falsiroseomonas</taxon>
    </lineage>
</organism>
<comment type="function">
    <text evidence="14 15">Catalyzes the oxidation of protoporphyrinogen IX to protoporphyrin IX.</text>
</comment>
<dbReference type="EC" id="1.3.99.-" evidence="14 15"/>
<evidence type="ECO:0000256" key="14">
    <source>
        <dbReference type="HAMAP-Rule" id="MF_02239"/>
    </source>
</evidence>
<evidence type="ECO:0000256" key="12">
    <source>
        <dbReference type="ARBA" id="ARBA00023136"/>
    </source>
</evidence>
<feature type="transmembrane region" description="Helical" evidence="14">
    <location>
        <begin position="90"/>
        <end position="108"/>
    </location>
</feature>
<evidence type="ECO:0000256" key="6">
    <source>
        <dbReference type="ARBA" id="ARBA00022617"/>
    </source>
</evidence>
<keyword evidence="6 14" id="KW-0349">Heme</keyword>
<evidence type="ECO:0000256" key="13">
    <source>
        <dbReference type="ARBA" id="ARBA00048390"/>
    </source>
</evidence>
<dbReference type="NCBIfam" id="TIGR00701">
    <property type="entry name" value="protoporphyrinogen oxidase HemJ"/>
    <property type="match status" value="1"/>
</dbReference>
<comment type="subcellular location">
    <subcellularLocation>
        <location evidence="1 14">Cell membrane</location>
        <topology evidence="1 14">Multi-pass membrane protein</topology>
    </subcellularLocation>
</comment>
<dbReference type="GO" id="GO:0005886">
    <property type="term" value="C:plasma membrane"/>
    <property type="evidence" value="ECO:0007669"/>
    <property type="project" value="UniProtKB-SubCell"/>
</dbReference>
<dbReference type="EMBL" id="QGNA01000001">
    <property type="protein sequence ID" value="PWS38553.1"/>
    <property type="molecule type" value="Genomic_DNA"/>
</dbReference>
<dbReference type="PIRSF" id="PIRSF004638">
    <property type="entry name" value="UCP004638"/>
    <property type="match status" value="1"/>
</dbReference>
<evidence type="ECO:0000256" key="5">
    <source>
        <dbReference type="ARBA" id="ARBA00022475"/>
    </source>
</evidence>
<keyword evidence="12 14" id="KW-0472">Membrane</keyword>
<evidence type="ECO:0000256" key="11">
    <source>
        <dbReference type="ARBA" id="ARBA00023004"/>
    </source>
</evidence>
<dbReference type="GO" id="GO:0046872">
    <property type="term" value="F:metal ion binding"/>
    <property type="evidence" value="ECO:0007669"/>
    <property type="project" value="UniProtKB-UniRule"/>
</dbReference>
<gene>
    <name evidence="16" type="primary">hemJ</name>
    <name evidence="16" type="ORF">DFH01_04565</name>
</gene>
<comment type="caution">
    <text evidence="16">The sequence shown here is derived from an EMBL/GenBank/DDBJ whole genome shotgun (WGS) entry which is preliminary data.</text>
</comment>
<keyword evidence="17" id="KW-1185">Reference proteome</keyword>
<evidence type="ECO:0000256" key="8">
    <source>
        <dbReference type="ARBA" id="ARBA00022723"/>
    </source>
</evidence>
<comment type="catalytic activity">
    <reaction evidence="13 14 15">
        <text>protoporphyrinogen IX + 3 A = protoporphyrin IX + 3 AH2</text>
        <dbReference type="Rhea" id="RHEA:62000"/>
        <dbReference type="ChEBI" id="CHEBI:13193"/>
        <dbReference type="ChEBI" id="CHEBI:17499"/>
        <dbReference type="ChEBI" id="CHEBI:57306"/>
        <dbReference type="ChEBI" id="CHEBI:57307"/>
    </reaction>
</comment>
<feature type="transmembrane region" description="Helical" evidence="14">
    <location>
        <begin position="62"/>
        <end position="84"/>
    </location>
</feature>
<keyword evidence="10 14" id="KW-0560">Oxidoreductase</keyword>
<dbReference type="GO" id="GO:0006782">
    <property type="term" value="P:protoporphyrinogen IX biosynthetic process"/>
    <property type="evidence" value="ECO:0007669"/>
    <property type="project" value="UniProtKB-UniRule"/>
</dbReference>
<feature type="transmembrane region" description="Helical" evidence="14">
    <location>
        <begin position="12"/>
        <end position="31"/>
    </location>
</feature>
<evidence type="ECO:0000256" key="2">
    <source>
        <dbReference type="ARBA" id="ARBA00005073"/>
    </source>
</evidence>
<evidence type="ECO:0000256" key="9">
    <source>
        <dbReference type="ARBA" id="ARBA00022989"/>
    </source>
</evidence>
<evidence type="ECO:0000256" key="10">
    <source>
        <dbReference type="ARBA" id="ARBA00023002"/>
    </source>
</evidence>
<sequence length="150" mass="17256">MTLDWLAPLYPWTKSLHVISVFAWMAGLFYLPRLYVYHSQVPAGDPRSETFKVMERRLLKAIMNPSMIASYLFGILVVLTPGVIDWSAGWWHLKMLGIAALTWCHMDLARALKAFARDERPRTERGWRILNEVPTLALIVIVTMVIAKPF</sequence>
<feature type="binding site" description="axial binding residue" evidence="14">
    <location>
        <position position="17"/>
    </location>
    <ligand>
        <name>heme</name>
        <dbReference type="ChEBI" id="CHEBI:30413"/>
    </ligand>
    <ligandPart>
        <name>Fe</name>
        <dbReference type="ChEBI" id="CHEBI:18248"/>
    </ligandPart>
</feature>
<evidence type="ECO:0000256" key="15">
    <source>
        <dbReference type="PIRNR" id="PIRNR004638"/>
    </source>
</evidence>
<keyword evidence="11 14" id="KW-0408">Iron</keyword>
<reference evidence="17" key="1">
    <citation type="submission" date="2018-05" db="EMBL/GenBank/DDBJ databases">
        <authorList>
            <person name="Du Z."/>
            <person name="Wang X."/>
        </authorList>
    </citation>
    <scope>NUCLEOTIDE SEQUENCE [LARGE SCALE GENOMIC DNA]</scope>
    <source>
        <strain evidence="17">CQN31</strain>
    </source>
</reference>
<comment type="pathway">
    <text evidence="2 14 15">Porphyrin-containing compound metabolism; protoporphyrin-IX biosynthesis; protoporphyrin-IX from protoporphyrinogen-IX: step 1/1.</text>
</comment>
<evidence type="ECO:0000313" key="16">
    <source>
        <dbReference type="EMBL" id="PWS38553.1"/>
    </source>
</evidence>
<dbReference type="PANTHER" id="PTHR40255:SF1">
    <property type="entry name" value="PROTOPORPHYRINOGEN IX OXIDASE"/>
    <property type="match status" value="1"/>
</dbReference>
<evidence type="ECO:0000256" key="3">
    <source>
        <dbReference type="ARBA" id="ARBA00006501"/>
    </source>
</evidence>
<accession>A0A317FIW1</accession>
<keyword evidence="9 14" id="KW-1133">Transmembrane helix</keyword>
<keyword evidence="5 14" id="KW-1003">Cell membrane</keyword>
<feature type="transmembrane region" description="Helical" evidence="14">
    <location>
        <begin position="129"/>
        <end position="147"/>
    </location>
</feature>
<proteinExistence type="inferred from homology"/>
<feature type="binding site" description="axial binding residue" evidence="14">
    <location>
        <position position="94"/>
    </location>
    <ligand>
        <name>heme</name>
        <dbReference type="ChEBI" id="CHEBI:30413"/>
    </ligand>
    <ligandPart>
        <name>Fe</name>
        <dbReference type="ChEBI" id="CHEBI:18248"/>
    </ligandPart>
</feature>
<dbReference type="AlphaFoldDB" id="A0A317FIW1"/>
<protein>
    <recommendedName>
        <fullName evidence="4 14">Protoporphyrinogen IX oxidase</fullName>
        <shortName evidence="14">PPO</shortName>
        <ecNumber evidence="14 15">1.3.99.-</ecNumber>
    </recommendedName>
</protein>
<dbReference type="UniPathway" id="UPA00251">
    <property type="reaction ID" value="UER00324"/>
</dbReference>
<comment type="cofactor">
    <cofactor evidence="14 15">
        <name>heme b</name>
        <dbReference type="ChEBI" id="CHEBI:60344"/>
    </cofactor>
    <text evidence="14 15">Binds 1 heme b (iron(II)-protoporphyrin IX) group per subunit.</text>
</comment>
<dbReference type="PANTHER" id="PTHR40255">
    <property type="entry name" value="UPF0093 MEMBRANE PROTEIN SLR1790"/>
    <property type="match status" value="1"/>
</dbReference>
<keyword evidence="7 14" id="KW-0812">Transmembrane</keyword>
<dbReference type="OrthoDB" id="9800824at2"/>
<comment type="subunit">
    <text evidence="14">Homodimer.</text>
</comment>
<dbReference type="Proteomes" id="UP000245765">
    <property type="component" value="Unassembled WGS sequence"/>
</dbReference>
<dbReference type="InterPro" id="IPR005265">
    <property type="entry name" value="HemJ-like"/>
</dbReference>
<dbReference type="HAMAP" id="MF_02239">
    <property type="entry name" value="HemJ"/>
    <property type="match status" value="1"/>
</dbReference>
<evidence type="ECO:0000313" key="17">
    <source>
        <dbReference type="Proteomes" id="UP000245765"/>
    </source>
</evidence>
<evidence type="ECO:0000256" key="1">
    <source>
        <dbReference type="ARBA" id="ARBA00004651"/>
    </source>
</evidence>
<keyword evidence="8 14" id="KW-0479">Metal-binding</keyword>
<dbReference type="RefSeq" id="WP_109869174.1">
    <property type="nucleotide sequence ID" value="NZ_QGNA01000001.1"/>
</dbReference>
<name>A0A317FIW1_9PROT</name>